<dbReference type="Pfam" id="PF07707">
    <property type="entry name" value="BACK"/>
    <property type="match status" value="1"/>
</dbReference>
<gene>
    <name evidence="6" type="primary">AKMV028</name>
</gene>
<dbReference type="SMART" id="SM00875">
    <property type="entry name" value="BACK"/>
    <property type="match status" value="1"/>
</dbReference>
<evidence type="ECO:0000256" key="1">
    <source>
        <dbReference type="ARBA" id="ARBA00022518"/>
    </source>
</evidence>
<evidence type="ECO:0000259" key="4">
    <source>
        <dbReference type="SMART" id="SM00875"/>
    </source>
</evidence>
<evidence type="ECO:0000256" key="2">
    <source>
        <dbReference type="ARBA" id="ARBA00034702"/>
    </source>
</evidence>
<proteinExistence type="inferred from homology"/>
<dbReference type="PANTHER" id="PTHR45632">
    <property type="entry name" value="LD33804P"/>
    <property type="match status" value="1"/>
</dbReference>
<protein>
    <recommendedName>
        <fullName evidence="3">Protein OPG030</fullName>
    </recommendedName>
</protein>
<evidence type="ECO:0000313" key="8">
    <source>
        <dbReference type="Proteomes" id="UP000324755"/>
    </source>
</evidence>
<evidence type="ECO:0000313" key="7">
    <source>
        <dbReference type="Proteomes" id="UP000322250"/>
    </source>
</evidence>
<dbReference type="EMBL" id="MN244297">
    <property type="protein sequence ID" value="QEQ49578.1"/>
    <property type="molecule type" value="Genomic_DNA"/>
</dbReference>
<keyword evidence="1" id="KW-0244">Early protein</keyword>
<evidence type="ECO:0000256" key="3">
    <source>
        <dbReference type="ARBA" id="ARBA00034830"/>
    </source>
</evidence>
<dbReference type="Proteomes" id="UP000324755">
    <property type="component" value="Segment"/>
</dbReference>
<dbReference type="EMBL" id="MN244298">
    <property type="protein sequence ID" value="QEQ49791.1"/>
    <property type="molecule type" value="Genomic_DNA"/>
</dbReference>
<dbReference type="Gene3D" id="1.25.40.420">
    <property type="match status" value="1"/>
</dbReference>
<dbReference type="PIRSF" id="PIRSF003781">
    <property type="entry name" value="VAC_C5L"/>
    <property type="match status" value="1"/>
</dbReference>
<evidence type="ECO:0000313" key="6">
    <source>
        <dbReference type="EMBL" id="QEQ49791.1"/>
    </source>
</evidence>
<reference evidence="7 8" key="1">
    <citation type="submission" date="2019-07" db="EMBL/GenBank/DDBJ databases">
        <title>Isolation and characterization of Akhmeta virus from wild caught rodents (Apodemus spp.) in Georgia.</title>
        <authorList>
            <person name="Doty J.B."/>
            <person name="Maghlakelidze G."/>
            <person name="Sikharulidze I."/>
            <person name="Tu S.-L."/>
            <person name="Morgan C.N."/>
            <person name="Mauldin M.R."/>
            <person name="Parkadze O."/>
            <person name="Kartskhia N."/>
            <person name="Turmanidze M."/>
            <person name="Matheny A."/>
            <person name="Davidson W."/>
            <person name="Tang S."/>
            <person name="Li Y."/>
            <person name="Upton C."/>
            <person name="Carroll D.S."/>
            <person name="Emerson G.L."/>
        </authorList>
    </citation>
    <scope>NUCLEOTIDE SEQUENCE [LARGE SCALE GENOMIC DNA]</scope>
    <source>
        <strain evidence="5">A39</strain>
        <strain evidence="6">A40</strain>
    </source>
</reference>
<dbReference type="PANTHER" id="PTHR45632:SF5">
    <property type="entry name" value="KELCH-LIKE PROTEIN 22"/>
    <property type="match status" value="1"/>
</dbReference>
<name>A0A5J6CRZ1_9POXV</name>
<dbReference type="Proteomes" id="UP000322250">
    <property type="component" value="Segment"/>
</dbReference>
<dbReference type="InterPro" id="IPR011705">
    <property type="entry name" value="BACK"/>
</dbReference>
<organism evidence="6 8">
    <name type="scientific">Orthopoxvirus akhmetapox</name>
    <dbReference type="NCBI Taxonomy" id="2200830"/>
    <lineage>
        <taxon>Viruses</taxon>
        <taxon>Varidnaviria</taxon>
        <taxon>Bamfordvirae</taxon>
        <taxon>Nucleocytoviricota</taxon>
        <taxon>Pokkesviricetes</taxon>
        <taxon>Chitovirales</taxon>
        <taxon>Poxviridae</taxon>
        <taxon>Chordopoxvirinae</taxon>
        <taxon>Orthopoxvirus</taxon>
    </lineage>
</organism>
<dbReference type="InterPro" id="IPR009177">
    <property type="entry name" value="Orthopox_C5"/>
</dbReference>
<feature type="domain" description="BACK" evidence="4">
    <location>
        <begin position="79"/>
        <end position="176"/>
    </location>
</feature>
<comment type="similarity">
    <text evidence="2">Belongs to the orthopoxvirus OPG030 family.</text>
</comment>
<sequence>MDNRLDLDKLKHENIFSENIIEDTKEFIFGSRKIYTDSVDDLIELYSLAKYLNNQNLKDVVIERMDYVYKYIGKDNWNAIYSFYKENGLHHSFLRRYINNNIEEICNTDQFLKLDVDSAFDILDHDELVVTKECIILNIVLRWLENKRVDIDDFAKIMFAVRFNFITRSDLTEAVEKIAPEYRRHLQIYTI</sequence>
<evidence type="ECO:0000313" key="5">
    <source>
        <dbReference type="EMBL" id="QEQ49578.1"/>
    </source>
</evidence>
<accession>A0A5J6CRZ1</accession>